<dbReference type="PANTHER" id="PTHR12385">
    <property type="entry name" value="CHOLINE TRANSPORTER-LIKE (SLC FAMILY 44)"/>
    <property type="match status" value="1"/>
</dbReference>
<evidence type="ECO:0000256" key="5">
    <source>
        <dbReference type="ARBA" id="ARBA00023136"/>
    </source>
</evidence>
<evidence type="ECO:0000256" key="6">
    <source>
        <dbReference type="ARBA" id="ARBA00023180"/>
    </source>
</evidence>
<dbReference type="EMBL" id="JBIMZQ010000004">
    <property type="protein sequence ID" value="KAL3671943.1"/>
    <property type="molecule type" value="Genomic_DNA"/>
</dbReference>
<keyword evidence="5 7" id="KW-0472">Membrane</keyword>
<comment type="function">
    <text evidence="7">Choline transporter.</text>
</comment>
<comment type="similarity">
    <text evidence="2 7">Belongs to the CTL (choline transporter-like) family.</text>
</comment>
<keyword evidence="4 7" id="KW-1133">Transmembrane helix</keyword>
<evidence type="ECO:0000256" key="1">
    <source>
        <dbReference type="ARBA" id="ARBA00004141"/>
    </source>
</evidence>
<proteinExistence type="inferred from homology"/>
<comment type="caution">
    <text evidence="9">The sequence shown here is derived from an EMBL/GenBank/DDBJ whole genome shotgun (WGS) entry which is preliminary data.</text>
</comment>
<feature type="transmembrane region" description="Helical" evidence="7">
    <location>
        <begin position="439"/>
        <end position="457"/>
    </location>
</feature>
<gene>
    <name evidence="9" type="ORF">V7S43_002610</name>
</gene>
<feature type="transmembrane region" description="Helical" evidence="7">
    <location>
        <begin position="601"/>
        <end position="622"/>
    </location>
</feature>
<feature type="transmembrane region" description="Helical" evidence="7">
    <location>
        <begin position="634"/>
        <end position="659"/>
    </location>
</feature>
<feature type="transmembrane region" description="Helical" evidence="7">
    <location>
        <begin position="226"/>
        <end position="250"/>
    </location>
</feature>
<feature type="transmembrane region" description="Helical" evidence="7">
    <location>
        <begin position="35"/>
        <end position="56"/>
    </location>
</feature>
<feature type="transmembrane region" description="Helical" evidence="7">
    <location>
        <begin position="257"/>
        <end position="276"/>
    </location>
</feature>
<evidence type="ECO:0000256" key="3">
    <source>
        <dbReference type="ARBA" id="ARBA00022692"/>
    </source>
</evidence>
<evidence type="ECO:0000256" key="2">
    <source>
        <dbReference type="ARBA" id="ARBA00007168"/>
    </source>
</evidence>
<feature type="transmembrane region" description="Helical" evidence="7">
    <location>
        <begin position="359"/>
        <end position="388"/>
    </location>
</feature>
<name>A0ABD3FYF3_9STRA</name>
<evidence type="ECO:0000313" key="9">
    <source>
        <dbReference type="EMBL" id="KAL3671943.1"/>
    </source>
</evidence>
<dbReference type="AlphaFoldDB" id="A0ABD3FYF3"/>
<comment type="subcellular location">
    <subcellularLocation>
        <location evidence="7">Cell membrane</location>
        <topology evidence="7">Multi-pass membrane protein</topology>
    </subcellularLocation>
    <subcellularLocation>
        <location evidence="1">Membrane</location>
        <topology evidence="1">Multi-pass membrane protein</topology>
    </subcellularLocation>
</comment>
<feature type="compositionally biased region" description="Basic and acidic residues" evidence="8">
    <location>
        <begin position="732"/>
        <end position="741"/>
    </location>
</feature>
<dbReference type="InterPro" id="IPR007603">
    <property type="entry name" value="Choline_transptr-like"/>
</dbReference>
<evidence type="ECO:0000256" key="8">
    <source>
        <dbReference type="SAM" id="MobiDB-lite"/>
    </source>
</evidence>
<dbReference type="GO" id="GO:0005886">
    <property type="term" value="C:plasma membrane"/>
    <property type="evidence" value="ECO:0007669"/>
    <property type="project" value="UniProtKB-SubCell"/>
</dbReference>
<organism evidence="9 10">
    <name type="scientific">Phytophthora oleae</name>
    <dbReference type="NCBI Taxonomy" id="2107226"/>
    <lineage>
        <taxon>Eukaryota</taxon>
        <taxon>Sar</taxon>
        <taxon>Stramenopiles</taxon>
        <taxon>Oomycota</taxon>
        <taxon>Peronosporomycetes</taxon>
        <taxon>Peronosporales</taxon>
        <taxon>Peronosporaceae</taxon>
        <taxon>Phytophthora</taxon>
    </lineage>
</organism>
<dbReference type="Pfam" id="PF04515">
    <property type="entry name" value="Choline_transpo"/>
    <property type="match status" value="1"/>
</dbReference>
<protein>
    <recommendedName>
        <fullName evidence="7">Choline transporter-like protein</fullName>
    </recommendedName>
</protein>
<keyword evidence="6" id="KW-0325">Glycoprotein</keyword>
<accession>A0ABD3FYF3</accession>
<keyword evidence="10" id="KW-1185">Reference proteome</keyword>
<evidence type="ECO:0000256" key="4">
    <source>
        <dbReference type="ARBA" id="ARBA00022989"/>
    </source>
</evidence>
<dbReference type="Proteomes" id="UP001632037">
    <property type="component" value="Unassembled WGS sequence"/>
</dbReference>
<reference evidence="9 10" key="1">
    <citation type="submission" date="2024-09" db="EMBL/GenBank/DDBJ databases">
        <title>Genome sequencing and assembly of Phytophthora oleae, isolate VK10A, causative agent of rot of olive drupes.</title>
        <authorList>
            <person name="Conti Taguali S."/>
            <person name="Riolo M."/>
            <person name="La Spada F."/>
            <person name="Cacciola S.O."/>
            <person name="Dionisio G."/>
        </authorList>
    </citation>
    <scope>NUCLEOTIDE SEQUENCE [LARGE SCALE GENOMIC DNA]</scope>
    <source>
        <strain evidence="9 10">VK10A</strain>
    </source>
</reference>
<feature type="transmembrane region" description="Helical" evidence="7">
    <location>
        <begin position="319"/>
        <end position="338"/>
    </location>
</feature>
<sequence length="741" mass="80777">MVACCCPSDVISEKEDATDPRSGLVPKQHRKCRDVFCCLLFVIYWIGMIIVAAIAFQTGEPLSLIYGKDCNGAVCGDRIFANARFTTYPRLNEDLLVAAANGVSPSKAKFFGICVESCPVAGSKTCTYGGETCWTVAQDTEAALFRCLPVPSSNGTVLEEVCIDPQGADPTCTVDLYEAGECDTVSNTKRAYKEVWEVEATGGTSPLLSQLQGNLQVLGRFLNDMYAARSVVLLIGGLGALILGLIWLIVLQFFAGCVVWLTCSIVLIGLILLSLFCSVRSELISSEQLSGLSFLNATTIDTTAIAAASDENTKLQFKAAAYVSWVVTGVVFLLIIAMRKRLKIAIAIIRESSKAIQKLPILMIWPVVPTVFFVGLVIYCVAVGAFLLSSDDLTSAVKESSASFNVTMELSAAGDLPAKNLQQVLLAFHVFGFLWTNELLQAISICVIAGSVAQFYWTSPSDNGKRTLEAKFPFTRALGYTLRFSLGSLCFWIVYHRVRTIFSDHARVSRSQVSLLVITIMNSYLHIFFSTKQIQQTNRIVRVALLSVKGFLWCFEKCIKFLSKNAYILIAMKGSSFCMASARSFKLIFKNMARVAVVNSVSFFLLFLIKLTVTLVVFALLSKSSSLSLSSDQLSLLGGATVTSPLAPVVVACVLAWLVASAFVNVYEAAIDTILLCFCEDIELHGDTASEFMSKELQRIMGGGVSKHKLIHVTPKETNSPGRHPVPQEETVVEKIEQSDI</sequence>
<dbReference type="GO" id="GO:0022857">
    <property type="term" value="F:transmembrane transporter activity"/>
    <property type="evidence" value="ECO:0007669"/>
    <property type="project" value="UniProtKB-UniRule"/>
</dbReference>
<evidence type="ECO:0000256" key="7">
    <source>
        <dbReference type="RuleBase" id="RU368066"/>
    </source>
</evidence>
<evidence type="ECO:0000313" key="10">
    <source>
        <dbReference type="Proteomes" id="UP001632037"/>
    </source>
</evidence>
<feature type="region of interest" description="Disordered" evidence="8">
    <location>
        <begin position="716"/>
        <end position="741"/>
    </location>
</feature>
<dbReference type="PANTHER" id="PTHR12385:SF14">
    <property type="entry name" value="CHOLINE TRANSPORTER-LIKE 2"/>
    <property type="match status" value="1"/>
</dbReference>
<feature type="transmembrane region" description="Helical" evidence="7">
    <location>
        <begin position="511"/>
        <end position="529"/>
    </location>
</feature>
<keyword evidence="3 7" id="KW-0812">Transmembrane</keyword>
<feature type="transmembrane region" description="Helical" evidence="7">
    <location>
        <begin position="477"/>
        <end position="495"/>
    </location>
</feature>